<dbReference type="InterPro" id="IPR001647">
    <property type="entry name" value="HTH_TetR"/>
</dbReference>
<name>A0A317EE71_9PROT</name>
<feature type="region of interest" description="Disordered" evidence="5">
    <location>
        <begin position="1"/>
        <end position="38"/>
    </location>
</feature>
<keyword evidence="3" id="KW-0804">Transcription</keyword>
<dbReference type="SUPFAM" id="SSF46689">
    <property type="entry name" value="Homeodomain-like"/>
    <property type="match status" value="1"/>
</dbReference>
<dbReference type="PANTHER" id="PTHR30055">
    <property type="entry name" value="HTH-TYPE TRANSCRIPTIONAL REGULATOR RUTR"/>
    <property type="match status" value="1"/>
</dbReference>
<feature type="domain" description="HTH tetR-type" evidence="6">
    <location>
        <begin position="37"/>
        <end position="97"/>
    </location>
</feature>
<dbReference type="InterPro" id="IPR009057">
    <property type="entry name" value="Homeodomain-like_sf"/>
</dbReference>
<dbReference type="OrthoDB" id="63332at2"/>
<evidence type="ECO:0000256" key="3">
    <source>
        <dbReference type="ARBA" id="ARBA00023163"/>
    </source>
</evidence>
<gene>
    <name evidence="7" type="ORF">DKG74_06190</name>
</gene>
<protein>
    <submittedName>
        <fullName evidence="7">TetR/AcrR family transcriptional regulator</fullName>
    </submittedName>
</protein>
<reference evidence="7 8" key="1">
    <citation type="submission" date="2018-05" db="EMBL/GenBank/DDBJ databases">
        <title>Zavarzinia sp. HR-AS.</title>
        <authorList>
            <person name="Lee Y."/>
            <person name="Jeon C.O."/>
        </authorList>
    </citation>
    <scope>NUCLEOTIDE SEQUENCE [LARGE SCALE GENOMIC DNA]</scope>
    <source>
        <strain evidence="7 8">HR-AS</strain>
    </source>
</reference>
<evidence type="ECO:0000256" key="2">
    <source>
        <dbReference type="ARBA" id="ARBA00023125"/>
    </source>
</evidence>
<keyword evidence="1" id="KW-0805">Transcription regulation</keyword>
<evidence type="ECO:0000256" key="1">
    <source>
        <dbReference type="ARBA" id="ARBA00023015"/>
    </source>
</evidence>
<dbReference type="InterPro" id="IPR041583">
    <property type="entry name" value="TetR_C_31"/>
</dbReference>
<organism evidence="7 8">
    <name type="scientific">Zavarzinia aquatilis</name>
    <dbReference type="NCBI Taxonomy" id="2211142"/>
    <lineage>
        <taxon>Bacteria</taxon>
        <taxon>Pseudomonadati</taxon>
        <taxon>Pseudomonadota</taxon>
        <taxon>Alphaproteobacteria</taxon>
        <taxon>Rhodospirillales</taxon>
        <taxon>Zavarziniaceae</taxon>
        <taxon>Zavarzinia</taxon>
    </lineage>
</organism>
<dbReference type="InterPro" id="IPR050109">
    <property type="entry name" value="HTH-type_TetR-like_transc_reg"/>
</dbReference>
<dbReference type="PROSITE" id="PS50977">
    <property type="entry name" value="HTH_TETR_2"/>
    <property type="match status" value="1"/>
</dbReference>
<dbReference type="Pfam" id="PF17940">
    <property type="entry name" value="TetR_C_31"/>
    <property type="match status" value="1"/>
</dbReference>
<evidence type="ECO:0000256" key="5">
    <source>
        <dbReference type="SAM" id="MobiDB-lite"/>
    </source>
</evidence>
<dbReference type="Proteomes" id="UP000245461">
    <property type="component" value="Unassembled WGS sequence"/>
</dbReference>
<dbReference type="Pfam" id="PF00440">
    <property type="entry name" value="TetR_N"/>
    <property type="match status" value="1"/>
</dbReference>
<feature type="DNA-binding region" description="H-T-H motif" evidence="4">
    <location>
        <begin position="60"/>
        <end position="79"/>
    </location>
</feature>
<evidence type="ECO:0000313" key="7">
    <source>
        <dbReference type="EMBL" id="PWR25348.1"/>
    </source>
</evidence>
<sequence>MRREQESRGLTTSDAPEADDAGQEAAPARRRAGRKARETRERLIEGTLLALCDEGVTGITTRKIAEKADVHLGTLHYHFESKDALLMAVLDTLGARLAQQLRLGVAGSRDLDECIERVLETDWIIAERNLAIQIVQYELTLYALRTEGAAWMARRQYDDYIKAHDDAFAGHASGAPAEAIRRLSQAVMAGIDGIILQELAAPDLARSRGAVRDLIAAMQALARTLGLHRPR</sequence>
<dbReference type="GO" id="GO:0003700">
    <property type="term" value="F:DNA-binding transcription factor activity"/>
    <property type="evidence" value="ECO:0007669"/>
    <property type="project" value="TreeGrafter"/>
</dbReference>
<dbReference type="GO" id="GO:0000976">
    <property type="term" value="F:transcription cis-regulatory region binding"/>
    <property type="evidence" value="ECO:0007669"/>
    <property type="project" value="TreeGrafter"/>
</dbReference>
<evidence type="ECO:0000259" key="6">
    <source>
        <dbReference type="PROSITE" id="PS50977"/>
    </source>
</evidence>
<evidence type="ECO:0000256" key="4">
    <source>
        <dbReference type="PROSITE-ProRule" id="PRU00335"/>
    </source>
</evidence>
<evidence type="ECO:0000313" key="8">
    <source>
        <dbReference type="Proteomes" id="UP000245461"/>
    </source>
</evidence>
<keyword evidence="8" id="KW-1185">Reference proteome</keyword>
<accession>A0A317EE71</accession>
<proteinExistence type="predicted"/>
<comment type="caution">
    <text evidence="7">The sequence shown here is derived from an EMBL/GenBank/DDBJ whole genome shotgun (WGS) entry which is preliminary data.</text>
</comment>
<dbReference type="PROSITE" id="PS01081">
    <property type="entry name" value="HTH_TETR_1"/>
    <property type="match status" value="1"/>
</dbReference>
<dbReference type="AlphaFoldDB" id="A0A317EE71"/>
<dbReference type="PANTHER" id="PTHR30055:SF234">
    <property type="entry name" value="HTH-TYPE TRANSCRIPTIONAL REGULATOR BETI"/>
    <property type="match status" value="1"/>
</dbReference>
<keyword evidence="2 4" id="KW-0238">DNA-binding</keyword>
<dbReference type="EMBL" id="QGLE01000002">
    <property type="protein sequence ID" value="PWR25348.1"/>
    <property type="molecule type" value="Genomic_DNA"/>
</dbReference>
<dbReference type="InterPro" id="IPR023772">
    <property type="entry name" value="DNA-bd_HTH_TetR-type_CS"/>
</dbReference>
<dbReference type="Gene3D" id="1.10.357.10">
    <property type="entry name" value="Tetracycline Repressor, domain 2"/>
    <property type="match status" value="1"/>
</dbReference>